<evidence type="ECO:0000256" key="5">
    <source>
        <dbReference type="PROSITE-ProRule" id="PRU10137"/>
    </source>
</evidence>
<gene>
    <name evidence="7" type="ORF">SAMN04487928_14314</name>
</gene>
<evidence type="ECO:0000256" key="4">
    <source>
        <dbReference type="PIRSR" id="PIRSR606118-50"/>
    </source>
</evidence>
<dbReference type="InterPro" id="IPR006119">
    <property type="entry name" value="Resolv_N"/>
</dbReference>
<dbReference type="GO" id="GO:0003677">
    <property type="term" value="F:DNA binding"/>
    <property type="evidence" value="ECO:0007669"/>
    <property type="project" value="UniProtKB-KW"/>
</dbReference>
<evidence type="ECO:0000256" key="1">
    <source>
        <dbReference type="ARBA" id="ARBA00022908"/>
    </source>
</evidence>
<dbReference type="PROSITE" id="PS00397">
    <property type="entry name" value="RECOMBINASES_1"/>
    <property type="match status" value="1"/>
</dbReference>
<dbReference type="Proteomes" id="UP000182624">
    <property type="component" value="Unassembled WGS sequence"/>
</dbReference>
<dbReference type="Gene3D" id="3.40.50.1390">
    <property type="entry name" value="Resolvase, N-terminal catalytic domain"/>
    <property type="match status" value="1"/>
</dbReference>
<keyword evidence="1" id="KW-0229">DNA integration</keyword>
<evidence type="ECO:0000256" key="3">
    <source>
        <dbReference type="ARBA" id="ARBA00023172"/>
    </source>
</evidence>
<name>A0A1I5YAS7_9FIRM</name>
<dbReference type="Pfam" id="PF00239">
    <property type="entry name" value="Resolvase"/>
    <property type="match status" value="1"/>
</dbReference>
<dbReference type="GO" id="GO:0000150">
    <property type="term" value="F:DNA strand exchange activity"/>
    <property type="evidence" value="ECO:0007669"/>
    <property type="project" value="InterPro"/>
</dbReference>
<protein>
    <submittedName>
        <fullName evidence="7">Site-specific DNA recombinase</fullName>
    </submittedName>
</protein>
<dbReference type="SUPFAM" id="SSF53041">
    <property type="entry name" value="Resolvase-like"/>
    <property type="match status" value="1"/>
</dbReference>
<dbReference type="AlphaFoldDB" id="A0A1I5YAS7"/>
<evidence type="ECO:0000313" key="8">
    <source>
        <dbReference type="Proteomes" id="UP000182624"/>
    </source>
</evidence>
<dbReference type="PROSITE" id="PS00398">
    <property type="entry name" value="RECOMBINASES_2"/>
    <property type="match status" value="1"/>
</dbReference>
<keyword evidence="3" id="KW-0233">DNA recombination</keyword>
<evidence type="ECO:0000259" key="6">
    <source>
        <dbReference type="PROSITE" id="PS51736"/>
    </source>
</evidence>
<dbReference type="CDD" id="cd03768">
    <property type="entry name" value="SR_ResInv"/>
    <property type="match status" value="1"/>
</dbReference>
<dbReference type="OrthoDB" id="9797501at2"/>
<dbReference type="GO" id="GO:0015074">
    <property type="term" value="P:DNA integration"/>
    <property type="evidence" value="ECO:0007669"/>
    <property type="project" value="UniProtKB-KW"/>
</dbReference>
<dbReference type="InterPro" id="IPR050639">
    <property type="entry name" value="SSR_resolvase"/>
</dbReference>
<accession>A0A1I5YAS7</accession>
<dbReference type="InterPro" id="IPR006118">
    <property type="entry name" value="Recombinase_CS"/>
</dbReference>
<sequence length="209" mass="24061">MAKYGYVRVSTKEQKTDRQMEAMLEYGVNVKNIFTDKLSGKDFNRPSYKKLVKKLKKGDLLVIKSIDRLGRDYKEILEEWRKIVRTKGVDIEVIDLPLLNTTQEIDGIAGVLIADILLRLLAYVSQTERDFIKQRQAEGIAIAIAKGIHFGREKIEPTTDFDIWFDKWISGEVSSRVAAEKAGMKHTTFYRRCKEKQNGIIIQKSCSEK</sequence>
<dbReference type="PROSITE" id="PS51736">
    <property type="entry name" value="RECOMBINASES_3"/>
    <property type="match status" value="1"/>
</dbReference>
<dbReference type="RefSeq" id="WP_074891808.1">
    <property type="nucleotide sequence ID" value="NZ_FOXO01000043.1"/>
</dbReference>
<evidence type="ECO:0000313" key="7">
    <source>
        <dbReference type="EMBL" id="SFQ41324.1"/>
    </source>
</evidence>
<dbReference type="PANTHER" id="PTHR30461">
    <property type="entry name" value="DNA-INVERTASE FROM LAMBDOID PROPHAGE"/>
    <property type="match status" value="1"/>
</dbReference>
<feature type="active site" description="O-(5'-phospho-DNA)-serine intermediate" evidence="4 5">
    <location>
        <position position="10"/>
    </location>
</feature>
<dbReference type="PANTHER" id="PTHR30461:SF2">
    <property type="entry name" value="SERINE RECOMBINASE PINE-RELATED"/>
    <property type="match status" value="1"/>
</dbReference>
<reference evidence="8" key="1">
    <citation type="submission" date="2016-10" db="EMBL/GenBank/DDBJ databases">
        <authorList>
            <person name="Varghese N."/>
            <person name="Submissions S."/>
        </authorList>
    </citation>
    <scope>NUCLEOTIDE SEQUENCE [LARGE SCALE GENOMIC DNA]</scope>
    <source>
        <strain evidence="8">P18</strain>
    </source>
</reference>
<evidence type="ECO:0000256" key="2">
    <source>
        <dbReference type="ARBA" id="ARBA00023125"/>
    </source>
</evidence>
<feature type="domain" description="Resolvase/invertase-type recombinase catalytic" evidence="6">
    <location>
        <begin position="2"/>
        <end position="147"/>
    </location>
</feature>
<organism evidence="7 8">
    <name type="scientific">Butyrivibrio proteoclasticus</name>
    <dbReference type="NCBI Taxonomy" id="43305"/>
    <lineage>
        <taxon>Bacteria</taxon>
        <taxon>Bacillati</taxon>
        <taxon>Bacillota</taxon>
        <taxon>Clostridia</taxon>
        <taxon>Lachnospirales</taxon>
        <taxon>Lachnospiraceae</taxon>
        <taxon>Butyrivibrio</taxon>
    </lineage>
</organism>
<dbReference type="SMART" id="SM00857">
    <property type="entry name" value="Resolvase"/>
    <property type="match status" value="1"/>
</dbReference>
<keyword evidence="8" id="KW-1185">Reference proteome</keyword>
<proteinExistence type="predicted"/>
<dbReference type="EMBL" id="FOXO01000043">
    <property type="protein sequence ID" value="SFQ41324.1"/>
    <property type="molecule type" value="Genomic_DNA"/>
</dbReference>
<keyword evidence="2" id="KW-0238">DNA-binding</keyword>
<dbReference type="InterPro" id="IPR036162">
    <property type="entry name" value="Resolvase-like_N_sf"/>
</dbReference>